<dbReference type="InterPro" id="IPR036636">
    <property type="entry name" value="COX7C/Cox8_sf"/>
</dbReference>
<dbReference type="GO" id="GO:0006123">
    <property type="term" value="P:mitochondrial electron transport, cytochrome c to oxygen"/>
    <property type="evidence" value="ECO:0007669"/>
    <property type="project" value="InterPro"/>
</dbReference>
<keyword evidence="4" id="KW-0999">Mitochondrion inner membrane</keyword>
<dbReference type="GO" id="GO:0005743">
    <property type="term" value="C:mitochondrial inner membrane"/>
    <property type="evidence" value="ECO:0007669"/>
    <property type="project" value="UniProtKB-SubCell"/>
</dbReference>
<evidence type="ECO:0000256" key="1">
    <source>
        <dbReference type="ARBA" id="ARBA00004434"/>
    </source>
</evidence>
<reference evidence="8" key="1">
    <citation type="submission" date="2016-03" db="EMBL/GenBank/DDBJ databases">
        <authorList>
            <person name="Ploux O."/>
        </authorList>
    </citation>
    <scope>NUCLEOTIDE SEQUENCE</scope>
    <source>
        <tissue evidence="8">Mantle</tissue>
    </source>
</reference>
<comment type="pathway">
    <text evidence="2">Energy metabolism; oxidative phosphorylation.</text>
</comment>
<evidence type="ECO:0000313" key="8">
    <source>
        <dbReference type="EMBL" id="JAS04234.1"/>
    </source>
</evidence>
<evidence type="ECO:0000256" key="5">
    <source>
        <dbReference type="ARBA" id="ARBA00023128"/>
    </source>
</evidence>
<keyword evidence="6 7" id="KW-0472">Membrane</keyword>
<organism evidence="8">
    <name type="scientific">Pinctada fucata</name>
    <name type="common">Akoya pearl oyster</name>
    <name type="synonym">Pinctada imbricata fucata</name>
    <dbReference type="NCBI Taxonomy" id="50426"/>
    <lineage>
        <taxon>Eukaryota</taxon>
        <taxon>Metazoa</taxon>
        <taxon>Spiralia</taxon>
        <taxon>Lophotrochozoa</taxon>
        <taxon>Mollusca</taxon>
        <taxon>Bivalvia</taxon>
        <taxon>Autobranchia</taxon>
        <taxon>Pteriomorphia</taxon>
        <taxon>Pterioida</taxon>
        <taxon>Pterioidea</taxon>
        <taxon>Pteriidae</taxon>
        <taxon>Pinctada</taxon>
    </lineage>
</organism>
<comment type="similarity">
    <text evidence="3">Belongs to the cytochrome c oxidase VIIc family.</text>
</comment>
<sequence length="81" mass="9251">MVLGAVSRLVTRRLVPKQNGGVINKKRDYFGGNSFDPDERPGRNMPLTIKNRGTFTLVYSIFWFTGVGLPFYCVYYHMTKG</sequence>
<accession>A0A194ALI3</accession>
<dbReference type="AlphaFoldDB" id="A0A194ALI3"/>
<keyword evidence="7" id="KW-0812">Transmembrane</keyword>
<proteinExistence type="inferred from homology"/>
<dbReference type="Gene3D" id="4.10.49.10">
    <property type="entry name" value="Cytochrome c oxidase subunit VIIc"/>
    <property type="match status" value="1"/>
</dbReference>
<name>A0A194ALI3_PINFU</name>
<protein>
    <submittedName>
        <fullName evidence="8">Uncharacterized protein</fullName>
    </submittedName>
</protein>
<dbReference type="Pfam" id="PF02935">
    <property type="entry name" value="COX7C"/>
    <property type="match status" value="1"/>
</dbReference>
<evidence type="ECO:0000256" key="4">
    <source>
        <dbReference type="ARBA" id="ARBA00022792"/>
    </source>
</evidence>
<dbReference type="InterPro" id="IPR004202">
    <property type="entry name" value="COX7C/Cox8"/>
</dbReference>
<evidence type="ECO:0000256" key="2">
    <source>
        <dbReference type="ARBA" id="ARBA00004673"/>
    </source>
</evidence>
<evidence type="ECO:0000256" key="7">
    <source>
        <dbReference type="SAM" id="Phobius"/>
    </source>
</evidence>
<keyword evidence="7" id="KW-1133">Transmembrane helix</keyword>
<feature type="transmembrane region" description="Helical" evidence="7">
    <location>
        <begin position="55"/>
        <end position="78"/>
    </location>
</feature>
<dbReference type="SUPFAM" id="SSF81427">
    <property type="entry name" value="Mitochondrial cytochrome c oxidase subunit VIIc (aka VIIIa)"/>
    <property type="match status" value="1"/>
</dbReference>
<dbReference type="EMBL" id="GELH01000038">
    <property type="protein sequence ID" value="JAS04234.1"/>
    <property type="molecule type" value="Transcribed_RNA"/>
</dbReference>
<dbReference type="UniPathway" id="UPA00705"/>
<evidence type="ECO:0000256" key="6">
    <source>
        <dbReference type="ARBA" id="ARBA00023136"/>
    </source>
</evidence>
<dbReference type="EMBL" id="GELH01000037">
    <property type="protein sequence ID" value="JAS04235.1"/>
    <property type="molecule type" value="Transcribed_RNA"/>
</dbReference>
<comment type="subcellular location">
    <subcellularLocation>
        <location evidence="1">Mitochondrion inner membrane</location>
        <topology evidence="1">Single-pass membrane protein</topology>
    </subcellularLocation>
</comment>
<dbReference type="GO" id="GO:0045277">
    <property type="term" value="C:respiratory chain complex IV"/>
    <property type="evidence" value="ECO:0007669"/>
    <property type="project" value="InterPro"/>
</dbReference>
<evidence type="ECO:0000256" key="3">
    <source>
        <dbReference type="ARBA" id="ARBA00010514"/>
    </source>
</evidence>
<keyword evidence="5" id="KW-0496">Mitochondrion</keyword>